<dbReference type="EMBL" id="KN834791">
    <property type="protein sequence ID" value="KIK57443.1"/>
    <property type="molecule type" value="Genomic_DNA"/>
</dbReference>
<protein>
    <submittedName>
        <fullName evidence="1">Uncharacterized protein</fullName>
    </submittedName>
</protein>
<gene>
    <name evidence="1" type="ORF">GYMLUDRAFT_46325</name>
</gene>
<dbReference type="AlphaFoldDB" id="A0A0D0CPY5"/>
<sequence>MSLEGLQGNRTLNILHKAEQGGYGILAQVWFVLRSCSFLPHAITLNPFLIGSISGGPN</sequence>
<name>A0A0D0CPY5_9AGAR</name>
<dbReference type="Proteomes" id="UP000053593">
    <property type="component" value="Unassembled WGS sequence"/>
</dbReference>
<reference evidence="1 2" key="1">
    <citation type="submission" date="2014-04" db="EMBL/GenBank/DDBJ databases">
        <title>Evolutionary Origins and Diversification of the Mycorrhizal Mutualists.</title>
        <authorList>
            <consortium name="DOE Joint Genome Institute"/>
            <consortium name="Mycorrhizal Genomics Consortium"/>
            <person name="Kohler A."/>
            <person name="Kuo A."/>
            <person name="Nagy L.G."/>
            <person name="Floudas D."/>
            <person name="Copeland A."/>
            <person name="Barry K.W."/>
            <person name="Cichocki N."/>
            <person name="Veneault-Fourrey C."/>
            <person name="LaButti K."/>
            <person name="Lindquist E.A."/>
            <person name="Lipzen A."/>
            <person name="Lundell T."/>
            <person name="Morin E."/>
            <person name="Murat C."/>
            <person name="Riley R."/>
            <person name="Ohm R."/>
            <person name="Sun H."/>
            <person name="Tunlid A."/>
            <person name="Henrissat B."/>
            <person name="Grigoriev I.V."/>
            <person name="Hibbett D.S."/>
            <person name="Martin F."/>
        </authorList>
    </citation>
    <scope>NUCLEOTIDE SEQUENCE [LARGE SCALE GENOMIC DNA]</scope>
    <source>
        <strain evidence="1 2">FD-317 M1</strain>
    </source>
</reference>
<proteinExistence type="predicted"/>
<dbReference type="HOGENOM" id="CLU_2979303_0_0_1"/>
<keyword evidence="2" id="KW-1185">Reference proteome</keyword>
<evidence type="ECO:0000313" key="2">
    <source>
        <dbReference type="Proteomes" id="UP000053593"/>
    </source>
</evidence>
<organism evidence="1 2">
    <name type="scientific">Collybiopsis luxurians FD-317 M1</name>
    <dbReference type="NCBI Taxonomy" id="944289"/>
    <lineage>
        <taxon>Eukaryota</taxon>
        <taxon>Fungi</taxon>
        <taxon>Dikarya</taxon>
        <taxon>Basidiomycota</taxon>
        <taxon>Agaricomycotina</taxon>
        <taxon>Agaricomycetes</taxon>
        <taxon>Agaricomycetidae</taxon>
        <taxon>Agaricales</taxon>
        <taxon>Marasmiineae</taxon>
        <taxon>Omphalotaceae</taxon>
        <taxon>Collybiopsis</taxon>
        <taxon>Collybiopsis luxurians</taxon>
    </lineage>
</organism>
<accession>A0A0D0CPY5</accession>
<evidence type="ECO:0000313" key="1">
    <source>
        <dbReference type="EMBL" id="KIK57443.1"/>
    </source>
</evidence>